<keyword evidence="5" id="KW-0012">Acyltransferase</keyword>
<protein>
    <recommendedName>
        <fullName evidence="2">tRNA threonylcarbamoyladenosine biosynthesis protein TsaB</fullName>
    </recommendedName>
    <alternativeName>
        <fullName evidence="3">t(6)A37 threonylcarbamoyladenosine biosynthesis protein TsaB</fullName>
    </alternativeName>
</protein>
<evidence type="ECO:0000256" key="3">
    <source>
        <dbReference type="ARBA" id="ARBA00032446"/>
    </source>
</evidence>
<evidence type="ECO:0000313" key="6">
    <source>
        <dbReference type="Proteomes" id="UP001273505"/>
    </source>
</evidence>
<dbReference type="RefSeq" id="WP_319835060.1">
    <property type="nucleotide sequence ID" value="NZ_JAXAFO010000004.1"/>
</dbReference>
<gene>
    <name evidence="5" type="primary">tsaB</name>
    <name evidence="5" type="ORF">SCD92_03835</name>
</gene>
<evidence type="ECO:0000259" key="4">
    <source>
        <dbReference type="Pfam" id="PF00814"/>
    </source>
</evidence>
<feature type="domain" description="Gcp-like" evidence="4">
    <location>
        <begin position="51"/>
        <end position="188"/>
    </location>
</feature>
<keyword evidence="5" id="KW-0808">Transferase</keyword>
<dbReference type="NCBIfam" id="TIGR03725">
    <property type="entry name" value="T6A_YeaZ"/>
    <property type="match status" value="1"/>
</dbReference>
<dbReference type="Proteomes" id="UP001273505">
    <property type="component" value="Unassembled WGS sequence"/>
</dbReference>
<dbReference type="InterPro" id="IPR043129">
    <property type="entry name" value="ATPase_NBD"/>
</dbReference>
<comment type="caution">
    <text evidence="5">The sequence shown here is derived from an EMBL/GenBank/DDBJ whole genome shotgun (WGS) entry which is preliminary data.</text>
</comment>
<name>A0ABU4RUC1_9GAMM</name>
<accession>A0ABU4RUC1</accession>
<dbReference type="SUPFAM" id="SSF53067">
    <property type="entry name" value="Actin-like ATPase domain"/>
    <property type="match status" value="2"/>
</dbReference>
<organism evidence="5 6">
    <name type="scientific">Gilvimarinus gilvus</name>
    <dbReference type="NCBI Taxonomy" id="3058038"/>
    <lineage>
        <taxon>Bacteria</taxon>
        <taxon>Pseudomonadati</taxon>
        <taxon>Pseudomonadota</taxon>
        <taxon>Gammaproteobacteria</taxon>
        <taxon>Cellvibrionales</taxon>
        <taxon>Cellvibrionaceae</taxon>
        <taxon>Gilvimarinus</taxon>
    </lineage>
</organism>
<dbReference type="CDD" id="cd24032">
    <property type="entry name" value="ASKHA_NBD_TsaB"/>
    <property type="match status" value="1"/>
</dbReference>
<proteinExistence type="inferred from homology"/>
<dbReference type="EMBL" id="JAXAFO010000004">
    <property type="protein sequence ID" value="MDX6848476.1"/>
    <property type="molecule type" value="Genomic_DNA"/>
</dbReference>
<dbReference type="Gene3D" id="3.30.420.40">
    <property type="match status" value="2"/>
</dbReference>
<dbReference type="Pfam" id="PF00814">
    <property type="entry name" value="TsaD"/>
    <property type="match status" value="1"/>
</dbReference>
<dbReference type="InterPro" id="IPR000905">
    <property type="entry name" value="Gcp-like_dom"/>
</dbReference>
<dbReference type="PANTHER" id="PTHR11735:SF11">
    <property type="entry name" value="TRNA THREONYLCARBAMOYLADENOSINE BIOSYNTHESIS PROTEIN TSAB"/>
    <property type="match status" value="1"/>
</dbReference>
<keyword evidence="6" id="KW-1185">Reference proteome</keyword>
<sequence length="252" mass="26801">MAIGRSDAICQNGVLPSRFHIMPTILSLDTSTEACSVAMLMQDGKIYEHFEVAAKSHTQRILPMIDDLLSECGMELASLDAIAFSAGPGSFTGIRIGMGVVQGLAFAGALPVIPVCTLQAQALPAGKVNPGTPVLSALDARMGEVYYGVYDYDLVNSRLRIVQAPSVCAPAALSVPCGCAAENVVGVGQGFTVDDMATYASRFDASATPRASAVAELAERAWARGEAEDVRSVEPKYIRDTVTWKKRERIRT</sequence>
<evidence type="ECO:0000313" key="5">
    <source>
        <dbReference type="EMBL" id="MDX6848476.1"/>
    </source>
</evidence>
<dbReference type="PANTHER" id="PTHR11735">
    <property type="entry name" value="TRNA N6-ADENOSINE THREONYLCARBAMOYLTRANSFERASE"/>
    <property type="match status" value="1"/>
</dbReference>
<evidence type="ECO:0000256" key="2">
    <source>
        <dbReference type="ARBA" id="ARBA00019012"/>
    </source>
</evidence>
<dbReference type="InterPro" id="IPR022496">
    <property type="entry name" value="T6A_TsaB"/>
</dbReference>
<comment type="similarity">
    <text evidence="1">Belongs to the KAE1 / TsaD family. TsaB subfamily.</text>
</comment>
<dbReference type="GO" id="GO:0061711">
    <property type="term" value="F:tRNA N(6)-L-threonylcarbamoyladenine synthase activity"/>
    <property type="evidence" value="ECO:0007669"/>
    <property type="project" value="UniProtKB-EC"/>
</dbReference>
<evidence type="ECO:0000256" key="1">
    <source>
        <dbReference type="ARBA" id="ARBA00010493"/>
    </source>
</evidence>
<reference evidence="5 6" key="1">
    <citation type="submission" date="2023-11" db="EMBL/GenBank/DDBJ databases">
        <title>Gilvimarinus fulvus sp. nov., isolated from the surface of Kelp.</title>
        <authorList>
            <person name="Sun Y.Y."/>
            <person name="Gong Y."/>
            <person name="Du Z.J."/>
        </authorList>
    </citation>
    <scope>NUCLEOTIDE SEQUENCE [LARGE SCALE GENOMIC DNA]</scope>
    <source>
        <strain evidence="5 6">SDUM040013</strain>
    </source>
</reference>